<evidence type="ECO:0000313" key="3">
    <source>
        <dbReference type="Proteomes" id="UP000572680"/>
    </source>
</evidence>
<name>A0A7W3QN99_ACTNM</name>
<keyword evidence="1" id="KW-0472">Membrane</keyword>
<dbReference type="RefSeq" id="WP_182845519.1">
    <property type="nucleotide sequence ID" value="NZ_BAAALP010000001.1"/>
</dbReference>
<keyword evidence="1" id="KW-1133">Transmembrane helix</keyword>
<comment type="caution">
    <text evidence="2">The sequence shown here is derived from an EMBL/GenBank/DDBJ whole genome shotgun (WGS) entry which is preliminary data.</text>
</comment>
<keyword evidence="1" id="KW-0812">Transmembrane</keyword>
<reference evidence="2 3" key="1">
    <citation type="submission" date="2020-08" db="EMBL/GenBank/DDBJ databases">
        <title>Genomic Encyclopedia of Type Strains, Phase IV (KMG-IV): sequencing the most valuable type-strain genomes for metagenomic binning, comparative biology and taxonomic classification.</title>
        <authorList>
            <person name="Goeker M."/>
        </authorList>
    </citation>
    <scope>NUCLEOTIDE SEQUENCE [LARGE SCALE GENOMIC DNA]</scope>
    <source>
        <strain evidence="2 3">DSM 44197</strain>
    </source>
</reference>
<dbReference type="EMBL" id="JACJIA010000006">
    <property type="protein sequence ID" value="MBA8953354.1"/>
    <property type="molecule type" value="Genomic_DNA"/>
</dbReference>
<feature type="transmembrane region" description="Helical" evidence="1">
    <location>
        <begin position="192"/>
        <end position="210"/>
    </location>
</feature>
<sequence length="223" mass="23617">MPPTTPPPTGHLRWLALTATAYAITHHTGVATAALGTIGPTRWADWIDLLTPYAVLPPAALALHATRPTRRVWALYLIAALTYTEGHGIHLAANSIHNTAPGPTAHLWDEPAGHYLWYTGAALLLATLTTAFTRQPPPHGTARHLLGHALALAAGLTWATNTLEGGTAPLGLAVAAALTVHGWTTRAHLGRLWLTAFAPALLILIAWGLHHGGYPQPSTLGWI</sequence>
<proteinExistence type="predicted"/>
<keyword evidence="3" id="KW-1185">Reference proteome</keyword>
<evidence type="ECO:0000256" key="1">
    <source>
        <dbReference type="SAM" id="Phobius"/>
    </source>
</evidence>
<dbReference type="AlphaFoldDB" id="A0A7W3QN99"/>
<accession>A0A7W3QN99</accession>
<dbReference type="Proteomes" id="UP000572680">
    <property type="component" value="Unassembled WGS sequence"/>
</dbReference>
<protein>
    <submittedName>
        <fullName evidence="2">Uncharacterized protein</fullName>
    </submittedName>
</protein>
<organism evidence="2 3">
    <name type="scientific">Actinomadura namibiensis</name>
    <dbReference type="NCBI Taxonomy" id="182080"/>
    <lineage>
        <taxon>Bacteria</taxon>
        <taxon>Bacillati</taxon>
        <taxon>Actinomycetota</taxon>
        <taxon>Actinomycetes</taxon>
        <taxon>Streptosporangiales</taxon>
        <taxon>Thermomonosporaceae</taxon>
        <taxon>Actinomadura</taxon>
    </lineage>
</organism>
<feature type="transmembrane region" description="Helical" evidence="1">
    <location>
        <begin position="115"/>
        <end position="133"/>
    </location>
</feature>
<gene>
    <name evidence="2" type="ORF">HNR61_005004</name>
</gene>
<evidence type="ECO:0000313" key="2">
    <source>
        <dbReference type="EMBL" id="MBA8953354.1"/>
    </source>
</evidence>